<sequence>MPTTESPITRRKKKNRVTGLLVPRGKRDTLSRKKRFAVPLLKAAEKNGTAGAVMKDEAHAEPEAEAETTAEPNAKAEPEPEAEAEPEPLSGDSPYVPKGDFHAMDCTDIVIGSAVGHHYRIDDYYTRDRSTPKVDSYWGGDSSLTAALGWEADGVTTILFRRKLEASHPTDHSITNSLMHVIWARGQEAGMYVHSPTSGLESGSASVPDFYRPDEIKYHGKKGQRGVVSMNFLEKISVASSANKDEINWCGNHWKYPGNCKPGIDCEYYAKWEYFEATDDIKFTIQTSHNDRWTGIGFSDNTRMTLTDAVIGWVERSGRYFMFDAWCHSYAPPSVDPAQGIRNESGYNENGISTISFVRNRISKDTGYDLSFTDNDCLYMMFPTKGGTVNYVNKRIRKHEAVPTISSERVCIRSCSKFGGADGRPFVYTTTPRPPQLHYEVEVMLTNVGSNYQIPEPGSTAWRQLSDSVRSSMEGVLKTVPGYQVIDITNLKYDGKGNLLTKMEVVLDKTLHEAKVGEVPPPKDDTGEVGDESMVRRVLREAVEHGSVGALQVNPQYLRVNQLRASESVQEKSVTGLSSSSSSSDGSDPAIRFLATNKIWIIIGVVVALVLIALMQAIVMIVRSRKNKTPPVSTKERLITNSGWKDYSQGNMNYAYESFETEENGVNSRRQGSNGSARPSVPRGSYGKSNGQSNGYHGGTNGHPGHLGQHP</sequence>
<proteinExistence type="predicted"/>
<dbReference type="EMBL" id="JARKIK010000030">
    <property type="protein sequence ID" value="KAK8741659.1"/>
    <property type="molecule type" value="Genomic_DNA"/>
</dbReference>
<feature type="domain" description="DOMON" evidence="3">
    <location>
        <begin position="66"/>
        <end position="186"/>
    </location>
</feature>
<feature type="non-terminal residue" evidence="4">
    <location>
        <position position="711"/>
    </location>
</feature>
<feature type="transmembrane region" description="Helical" evidence="2">
    <location>
        <begin position="599"/>
        <end position="622"/>
    </location>
</feature>
<name>A0AAW0XUL8_CHEQU</name>
<dbReference type="PANTHER" id="PTHR46901">
    <property type="entry name" value="GH04942P"/>
    <property type="match status" value="1"/>
</dbReference>
<reference evidence="4 5" key="1">
    <citation type="journal article" date="2024" name="BMC Genomics">
        <title>Genome assembly of redclaw crayfish (Cherax quadricarinatus) provides insights into its immune adaptation and hypoxia tolerance.</title>
        <authorList>
            <person name="Liu Z."/>
            <person name="Zheng J."/>
            <person name="Li H."/>
            <person name="Fang K."/>
            <person name="Wang S."/>
            <person name="He J."/>
            <person name="Zhou D."/>
            <person name="Weng S."/>
            <person name="Chi M."/>
            <person name="Gu Z."/>
            <person name="He J."/>
            <person name="Li F."/>
            <person name="Wang M."/>
        </authorList>
    </citation>
    <scope>NUCLEOTIDE SEQUENCE [LARGE SCALE GENOMIC DNA]</scope>
    <source>
        <strain evidence="4">ZL_2023a</strain>
    </source>
</reference>
<evidence type="ECO:0000313" key="5">
    <source>
        <dbReference type="Proteomes" id="UP001445076"/>
    </source>
</evidence>
<feature type="region of interest" description="Disordered" evidence="1">
    <location>
        <begin position="662"/>
        <end position="711"/>
    </location>
</feature>
<dbReference type="AlphaFoldDB" id="A0AAW0XUL8"/>
<dbReference type="CDD" id="cd09631">
    <property type="entry name" value="DOMON_DOH"/>
    <property type="match status" value="2"/>
</dbReference>
<dbReference type="InterPro" id="IPR045266">
    <property type="entry name" value="DOH_DOMON"/>
</dbReference>
<dbReference type="Proteomes" id="UP001445076">
    <property type="component" value="Unassembled WGS sequence"/>
</dbReference>
<dbReference type="InterPro" id="IPR005018">
    <property type="entry name" value="DOMON_domain"/>
</dbReference>
<keyword evidence="2" id="KW-1133">Transmembrane helix</keyword>
<dbReference type="PROSITE" id="PS50836">
    <property type="entry name" value="DOMON"/>
    <property type="match status" value="2"/>
</dbReference>
<dbReference type="Pfam" id="PF03351">
    <property type="entry name" value="DOMON"/>
    <property type="match status" value="2"/>
</dbReference>
<evidence type="ECO:0000256" key="2">
    <source>
        <dbReference type="SAM" id="Phobius"/>
    </source>
</evidence>
<gene>
    <name evidence="4" type="ORF">OTU49_002324</name>
</gene>
<comment type="caution">
    <text evidence="4">The sequence shown here is derived from an EMBL/GenBank/DDBJ whole genome shotgun (WGS) entry which is preliminary data.</text>
</comment>
<feature type="region of interest" description="Disordered" evidence="1">
    <location>
        <begin position="1"/>
        <end position="97"/>
    </location>
</feature>
<keyword evidence="2" id="KW-0472">Membrane</keyword>
<dbReference type="SMART" id="SM00664">
    <property type="entry name" value="DoH"/>
    <property type="match status" value="2"/>
</dbReference>
<dbReference type="PANTHER" id="PTHR46901:SF2">
    <property type="entry name" value="GH04942P"/>
    <property type="match status" value="1"/>
</dbReference>
<keyword evidence="5" id="KW-1185">Reference proteome</keyword>
<evidence type="ECO:0000256" key="1">
    <source>
        <dbReference type="SAM" id="MobiDB-lite"/>
    </source>
</evidence>
<evidence type="ECO:0000259" key="3">
    <source>
        <dbReference type="PROSITE" id="PS50836"/>
    </source>
</evidence>
<evidence type="ECO:0000313" key="4">
    <source>
        <dbReference type="EMBL" id="KAK8741659.1"/>
    </source>
</evidence>
<feature type="compositionally biased region" description="Polar residues" evidence="1">
    <location>
        <begin position="664"/>
        <end position="677"/>
    </location>
</feature>
<accession>A0AAW0XUL8</accession>
<organism evidence="4 5">
    <name type="scientific">Cherax quadricarinatus</name>
    <name type="common">Australian red claw crayfish</name>
    <dbReference type="NCBI Taxonomy" id="27406"/>
    <lineage>
        <taxon>Eukaryota</taxon>
        <taxon>Metazoa</taxon>
        <taxon>Ecdysozoa</taxon>
        <taxon>Arthropoda</taxon>
        <taxon>Crustacea</taxon>
        <taxon>Multicrustacea</taxon>
        <taxon>Malacostraca</taxon>
        <taxon>Eumalacostraca</taxon>
        <taxon>Eucarida</taxon>
        <taxon>Decapoda</taxon>
        <taxon>Pleocyemata</taxon>
        <taxon>Astacidea</taxon>
        <taxon>Parastacoidea</taxon>
        <taxon>Parastacidae</taxon>
        <taxon>Cherax</taxon>
    </lineage>
</organism>
<keyword evidence="2" id="KW-0812">Transmembrane</keyword>
<protein>
    <recommendedName>
        <fullName evidence="3">DOMON domain-containing protein</fullName>
    </recommendedName>
</protein>
<feature type="domain" description="DOMON" evidence="3">
    <location>
        <begin position="266"/>
        <end position="386"/>
    </location>
</feature>